<protein>
    <recommendedName>
        <fullName evidence="3">Tubulin-specific chaperone A</fullName>
    </recommendedName>
</protein>
<accession>A0ABR2JYX2</accession>
<reference evidence="5 6" key="1">
    <citation type="submission" date="2024-04" db="EMBL/GenBank/DDBJ databases">
        <title>Tritrichomonas musculus Genome.</title>
        <authorList>
            <person name="Alves-Ferreira E."/>
            <person name="Grigg M."/>
            <person name="Lorenzi H."/>
            <person name="Galac M."/>
        </authorList>
    </citation>
    <scope>NUCLEOTIDE SEQUENCE [LARGE SCALE GENOMIC DNA]</scope>
    <source>
        <strain evidence="5 6">EAF2021</strain>
    </source>
</reference>
<keyword evidence="3" id="KW-0963">Cytoplasm</keyword>
<dbReference type="Proteomes" id="UP001470230">
    <property type="component" value="Unassembled WGS sequence"/>
</dbReference>
<keyword evidence="4" id="KW-0175">Coiled coil</keyword>
<dbReference type="EMBL" id="JAPFFF010000008">
    <property type="protein sequence ID" value="KAK8884033.1"/>
    <property type="molecule type" value="Genomic_DNA"/>
</dbReference>
<keyword evidence="6" id="KW-1185">Reference proteome</keyword>
<comment type="subcellular location">
    <subcellularLocation>
        <location evidence="3">Cytoplasm</location>
        <location evidence="3">Cytoskeleton</location>
    </subcellularLocation>
</comment>
<proteinExistence type="inferred from homology"/>
<comment type="similarity">
    <text evidence="1 3">Belongs to the TBCA family.</text>
</comment>
<dbReference type="InterPro" id="IPR004226">
    <property type="entry name" value="TBCA"/>
</dbReference>
<keyword evidence="3" id="KW-0493">Microtubule</keyword>
<name>A0ABR2JYX2_9EUKA</name>
<gene>
    <name evidence="5" type="ORF">M9Y10_043136</name>
</gene>
<dbReference type="Pfam" id="PF02970">
    <property type="entry name" value="TBCA"/>
    <property type="match status" value="1"/>
</dbReference>
<dbReference type="PANTHER" id="PTHR21500:SF0">
    <property type="entry name" value="TUBULIN-SPECIFIC CHAPERONE A"/>
    <property type="match status" value="1"/>
</dbReference>
<dbReference type="SUPFAM" id="SSF46988">
    <property type="entry name" value="Tubulin chaperone cofactor A"/>
    <property type="match status" value="1"/>
</dbReference>
<evidence type="ECO:0000313" key="5">
    <source>
        <dbReference type="EMBL" id="KAK8884033.1"/>
    </source>
</evidence>
<comment type="subunit">
    <text evidence="3">Supercomplex made of cofactors A to E. Cofactors A and D function by capturing and stabilizing tubulin in a quasi-native conformation. Cofactor E binds to the cofactor D-tubulin complex; interaction with cofactor C then causes the release of tubulin polypeptides that are committed to the native state.</text>
</comment>
<evidence type="ECO:0000256" key="4">
    <source>
        <dbReference type="SAM" id="Coils"/>
    </source>
</evidence>
<comment type="caution">
    <text evidence="5">The sequence shown here is derived from an EMBL/GenBank/DDBJ whole genome shotgun (WGS) entry which is preliminary data.</text>
</comment>
<evidence type="ECO:0000256" key="1">
    <source>
        <dbReference type="ARBA" id="ARBA00006806"/>
    </source>
</evidence>
<evidence type="ECO:0000313" key="6">
    <source>
        <dbReference type="Proteomes" id="UP001470230"/>
    </source>
</evidence>
<feature type="coiled-coil region" evidence="4">
    <location>
        <begin position="16"/>
        <end position="87"/>
    </location>
</feature>
<evidence type="ECO:0000256" key="2">
    <source>
        <dbReference type="ARBA" id="ARBA00023186"/>
    </source>
</evidence>
<evidence type="ECO:0000256" key="3">
    <source>
        <dbReference type="RuleBase" id="RU364030"/>
    </source>
</evidence>
<organism evidence="5 6">
    <name type="scientific">Tritrichomonas musculus</name>
    <dbReference type="NCBI Taxonomy" id="1915356"/>
    <lineage>
        <taxon>Eukaryota</taxon>
        <taxon>Metamonada</taxon>
        <taxon>Parabasalia</taxon>
        <taxon>Tritrichomonadida</taxon>
        <taxon>Tritrichomonadidae</taxon>
        <taxon>Tritrichomonas</taxon>
    </lineage>
</organism>
<keyword evidence="2 3" id="KW-0143">Chaperone</keyword>
<keyword evidence="3" id="KW-0206">Cytoskeleton</keyword>
<dbReference type="InterPro" id="IPR036126">
    <property type="entry name" value="TBCA_sf"/>
</dbReference>
<dbReference type="Gene3D" id="1.20.58.90">
    <property type="match status" value="1"/>
</dbReference>
<sequence length="102" mass="11847">MNAQQQKPLKINIGAVKRLKKEVLSYQKELQEAQDKVATATYEPGSYEMKHLNDMRDEAESTLHDVERRLEDFKKKLRNALKDVETKYPDDELVIEAKSLLA</sequence>
<dbReference type="PANTHER" id="PTHR21500">
    <property type="entry name" value="TUBULIN-SPECIFIC CHAPERONE A"/>
    <property type="match status" value="1"/>
</dbReference>